<evidence type="ECO:0000256" key="3">
    <source>
        <dbReference type="ARBA" id="ARBA00022525"/>
    </source>
</evidence>
<comment type="similarity">
    <text evidence="2">Belongs to the NPC2 family.</text>
</comment>
<dbReference type="PANTHER" id="PTHR11306:SF68">
    <property type="entry name" value="NPC INTRACELLULAR CHOLESTEROL TRANSPORTER 2"/>
    <property type="match status" value="1"/>
</dbReference>
<dbReference type="GeneID" id="108558736"/>
<dbReference type="InterPro" id="IPR039670">
    <property type="entry name" value="NPC2-like"/>
</dbReference>
<evidence type="ECO:0000256" key="1">
    <source>
        <dbReference type="ARBA" id="ARBA00004613"/>
    </source>
</evidence>
<evidence type="ECO:0000259" key="5">
    <source>
        <dbReference type="SMART" id="SM00737"/>
    </source>
</evidence>
<dbReference type="Proteomes" id="UP000695000">
    <property type="component" value="Unplaced"/>
</dbReference>
<organism evidence="6 7">
    <name type="scientific">Nicrophorus vespilloides</name>
    <name type="common">Boreal carrion beetle</name>
    <dbReference type="NCBI Taxonomy" id="110193"/>
    <lineage>
        <taxon>Eukaryota</taxon>
        <taxon>Metazoa</taxon>
        <taxon>Ecdysozoa</taxon>
        <taxon>Arthropoda</taxon>
        <taxon>Hexapoda</taxon>
        <taxon>Insecta</taxon>
        <taxon>Pterygota</taxon>
        <taxon>Neoptera</taxon>
        <taxon>Endopterygota</taxon>
        <taxon>Coleoptera</taxon>
        <taxon>Polyphaga</taxon>
        <taxon>Staphyliniformia</taxon>
        <taxon>Silphidae</taxon>
        <taxon>Nicrophorinae</taxon>
        <taxon>Nicrophorus</taxon>
    </lineage>
</organism>
<comment type="subcellular location">
    <subcellularLocation>
        <location evidence="1">Secreted</location>
    </subcellularLocation>
</comment>
<evidence type="ECO:0000256" key="2">
    <source>
        <dbReference type="ARBA" id="ARBA00006370"/>
    </source>
</evidence>
<feature type="domain" description="MD-2-related lipid-recognition" evidence="5">
    <location>
        <begin position="21"/>
        <end position="154"/>
    </location>
</feature>
<evidence type="ECO:0000256" key="4">
    <source>
        <dbReference type="SAM" id="SignalP"/>
    </source>
</evidence>
<dbReference type="Gene3D" id="2.60.40.770">
    <property type="match status" value="1"/>
</dbReference>
<feature type="chain" id="PRO_5045827766" evidence="4">
    <location>
        <begin position="20"/>
        <end position="158"/>
    </location>
</feature>
<evidence type="ECO:0000313" key="7">
    <source>
        <dbReference type="RefSeq" id="XP_017771237.1"/>
    </source>
</evidence>
<keyword evidence="4" id="KW-0732">Signal</keyword>
<feature type="signal peptide" evidence="4">
    <location>
        <begin position="1"/>
        <end position="19"/>
    </location>
</feature>
<sequence>MKYFVFVVAVFGCFVTVPALYSQCKGTKEIENFEDTVQVSGCRKNYCRLQKKTQTQLQMKFTPDKDVKSITNSVTADIAGIPFPFIGTDGTNACNNVFEADGTTKASCPLKAGTEYVYKNVIDVLEIYPQLKVIVHWGLTTPSGETIACFEVPAKITT</sequence>
<protein>
    <submittedName>
        <fullName evidence="7">Ecdysteroid-regulated 16 kDa protein-like</fullName>
    </submittedName>
</protein>
<dbReference type="InterPro" id="IPR014756">
    <property type="entry name" value="Ig_E-set"/>
</dbReference>
<dbReference type="RefSeq" id="XP_017771237.1">
    <property type="nucleotide sequence ID" value="XM_017915748.1"/>
</dbReference>
<name>A0ABM1M9I7_NICVS</name>
<dbReference type="SMART" id="SM00737">
    <property type="entry name" value="ML"/>
    <property type="match status" value="1"/>
</dbReference>
<keyword evidence="6" id="KW-1185">Reference proteome</keyword>
<proteinExistence type="inferred from homology"/>
<gene>
    <name evidence="7" type="primary">LOC108558736</name>
</gene>
<dbReference type="InterPro" id="IPR003172">
    <property type="entry name" value="ML_dom"/>
</dbReference>
<dbReference type="Pfam" id="PF02221">
    <property type="entry name" value="E1_DerP2_DerF2"/>
    <property type="match status" value="1"/>
</dbReference>
<evidence type="ECO:0000313" key="6">
    <source>
        <dbReference type="Proteomes" id="UP000695000"/>
    </source>
</evidence>
<keyword evidence="3" id="KW-0964">Secreted</keyword>
<dbReference type="PANTHER" id="PTHR11306">
    <property type="entry name" value="NIEMANN PICK TYPE C2 PROTEIN NPC2-RELATED"/>
    <property type="match status" value="1"/>
</dbReference>
<dbReference type="SUPFAM" id="SSF81296">
    <property type="entry name" value="E set domains"/>
    <property type="match status" value="1"/>
</dbReference>
<accession>A0ABM1M9I7</accession>
<reference evidence="7" key="1">
    <citation type="submission" date="2025-08" db="UniProtKB">
        <authorList>
            <consortium name="RefSeq"/>
        </authorList>
    </citation>
    <scope>IDENTIFICATION</scope>
    <source>
        <tissue evidence="7">Whole Larva</tissue>
    </source>
</reference>